<keyword evidence="2" id="KW-1185">Reference proteome</keyword>
<keyword evidence="1" id="KW-0808">Transferase</keyword>
<protein>
    <submittedName>
        <fullName evidence="1">RNA-directed DNA polymerase, eukaryota</fullName>
    </submittedName>
</protein>
<accession>A0ABQ5HZ62</accession>
<evidence type="ECO:0000313" key="2">
    <source>
        <dbReference type="Proteomes" id="UP001151760"/>
    </source>
</evidence>
<dbReference type="Gene3D" id="3.90.70.10">
    <property type="entry name" value="Cysteine proteinases"/>
    <property type="match status" value="1"/>
</dbReference>
<gene>
    <name evidence="1" type="ORF">Tco_1081974</name>
</gene>
<dbReference type="InterPro" id="IPR038765">
    <property type="entry name" value="Papain-like_cys_pep_sf"/>
</dbReference>
<reference evidence="1" key="2">
    <citation type="submission" date="2022-01" db="EMBL/GenBank/DDBJ databases">
        <authorList>
            <person name="Yamashiro T."/>
            <person name="Shiraishi A."/>
            <person name="Satake H."/>
            <person name="Nakayama K."/>
        </authorList>
    </citation>
    <scope>NUCLEOTIDE SEQUENCE</scope>
</reference>
<name>A0ABQ5HZ62_9ASTR</name>
<dbReference type="Proteomes" id="UP001151760">
    <property type="component" value="Unassembled WGS sequence"/>
</dbReference>
<proteinExistence type="predicted"/>
<organism evidence="1 2">
    <name type="scientific">Tanacetum coccineum</name>
    <dbReference type="NCBI Taxonomy" id="301880"/>
    <lineage>
        <taxon>Eukaryota</taxon>
        <taxon>Viridiplantae</taxon>
        <taxon>Streptophyta</taxon>
        <taxon>Embryophyta</taxon>
        <taxon>Tracheophyta</taxon>
        <taxon>Spermatophyta</taxon>
        <taxon>Magnoliopsida</taxon>
        <taxon>eudicotyledons</taxon>
        <taxon>Gunneridae</taxon>
        <taxon>Pentapetalae</taxon>
        <taxon>asterids</taxon>
        <taxon>campanulids</taxon>
        <taxon>Asterales</taxon>
        <taxon>Asteraceae</taxon>
        <taxon>Asteroideae</taxon>
        <taxon>Anthemideae</taxon>
        <taxon>Anthemidinae</taxon>
        <taxon>Tanacetum</taxon>
    </lineage>
</organism>
<keyword evidence="1" id="KW-0548">Nucleotidyltransferase</keyword>
<keyword evidence="1" id="KW-0695">RNA-directed DNA polymerase</keyword>
<sequence length="335" mass="38121">MGGPTSNVAANVTPSSTDLISFAPTSYAKLVSGETSKKSVNFRTFITPASDGADGFPVESNRAICDGLLIRLWFLVGKGGAYPIVANYDGLSVIATKLGTPLMLDSYRSHMYMQSYGRSSYVRAMIELQEDVELKDTIVVAVHNLIGEGFYMFTLVDDEGKPLEKVDYLCDHDSEDEVESLDNEMASFLASKRVSYGTNSLLEQWRDTYENADSILTHTTIYMKARKFLIIFNLYAIKWILRNNNYEDDDDDVALEDGDVEKGEWDWVRWKMHFVRVDEHEKIITILQEEPLGLDDIWYCPYCKEHQQVTKKLALWRLPDILFFHPSNDSHTADS</sequence>
<dbReference type="GO" id="GO:0003964">
    <property type="term" value="F:RNA-directed DNA polymerase activity"/>
    <property type="evidence" value="ECO:0007669"/>
    <property type="project" value="UniProtKB-KW"/>
</dbReference>
<reference evidence="1" key="1">
    <citation type="journal article" date="2022" name="Int. J. Mol. Sci.">
        <title>Draft Genome of Tanacetum Coccineum: Genomic Comparison of Closely Related Tanacetum-Family Plants.</title>
        <authorList>
            <person name="Yamashiro T."/>
            <person name="Shiraishi A."/>
            <person name="Nakayama K."/>
            <person name="Satake H."/>
        </authorList>
    </citation>
    <scope>NUCLEOTIDE SEQUENCE</scope>
</reference>
<comment type="caution">
    <text evidence="1">The sequence shown here is derived from an EMBL/GenBank/DDBJ whole genome shotgun (WGS) entry which is preliminary data.</text>
</comment>
<dbReference type="EMBL" id="BQNB010020174">
    <property type="protein sequence ID" value="GJT93129.1"/>
    <property type="molecule type" value="Genomic_DNA"/>
</dbReference>
<dbReference type="SUPFAM" id="SSF54001">
    <property type="entry name" value="Cysteine proteinases"/>
    <property type="match status" value="1"/>
</dbReference>
<evidence type="ECO:0000313" key="1">
    <source>
        <dbReference type="EMBL" id="GJT93129.1"/>
    </source>
</evidence>